<dbReference type="Gene3D" id="3.40.50.1000">
    <property type="entry name" value="HAD superfamily/HAD-like"/>
    <property type="match status" value="2"/>
</dbReference>
<gene>
    <name evidence="6" type="ORF">HK103_003376</name>
</gene>
<dbReference type="GO" id="GO:0046872">
    <property type="term" value="F:metal ion binding"/>
    <property type="evidence" value="ECO:0007669"/>
    <property type="project" value="UniProtKB-KW"/>
</dbReference>
<dbReference type="InterPro" id="IPR036412">
    <property type="entry name" value="HAD-like_sf"/>
</dbReference>
<dbReference type="SUPFAM" id="SSF56784">
    <property type="entry name" value="HAD-like"/>
    <property type="match status" value="1"/>
</dbReference>
<dbReference type="NCBIfam" id="TIGR01458">
    <property type="entry name" value="HAD-SF-IIA-hyp3"/>
    <property type="match status" value="1"/>
</dbReference>
<comment type="cofactor">
    <cofactor evidence="1">
        <name>Mg(2+)</name>
        <dbReference type="ChEBI" id="CHEBI:18420"/>
    </cofactor>
</comment>
<dbReference type="Pfam" id="PF13242">
    <property type="entry name" value="Hydrolase_like"/>
    <property type="match status" value="1"/>
</dbReference>
<dbReference type="InterPro" id="IPR006355">
    <property type="entry name" value="LHPP/HDHD2"/>
</dbReference>
<sequence length="252" mass="27771">MHAPKAILLDLNGTLHIENSPTRDAVAALAKLYEHFPIRFVTNTTKESSNTLYNRLVSIGFEIKQEEIFTSLVATKKLLKSRSSRPLLFLEPDALEEFADLDCSNPNSVVIGLSPSSFNYDKLNQAYSIIESGGDFIAIHKARYYKTSKNMELGPGCFVVGLEYSTGKKSTVVGKPSRSFYQLVIDDLGVSFEDVVMIGDSVTDDCLGAIELGMQAILVKTGKYKAGDELQCPDTFDDFASAVEHLVRLKPE</sequence>
<evidence type="ECO:0000313" key="7">
    <source>
        <dbReference type="Proteomes" id="UP001210925"/>
    </source>
</evidence>
<dbReference type="Proteomes" id="UP001210925">
    <property type="component" value="Unassembled WGS sequence"/>
</dbReference>
<proteinExistence type="inferred from homology"/>
<reference evidence="6" key="1">
    <citation type="submission" date="2020-05" db="EMBL/GenBank/DDBJ databases">
        <title>Phylogenomic resolution of chytrid fungi.</title>
        <authorList>
            <person name="Stajich J.E."/>
            <person name="Amses K."/>
            <person name="Simmons R."/>
            <person name="Seto K."/>
            <person name="Myers J."/>
            <person name="Bonds A."/>
            <person name="Quandt C.A."/>
            <person name="Barry K."/>
            <person name="Liu P."/>
            <person name="Grigoriev I."/>
            <person name="Longcore J.E."/>
            <person name="James T.Y."/>
        </authorList>
    </citation>
    <scope>NUCLEOTIDE SEQUENCE</scope>
    <source>
        <strain evidence="6">PLAUS21</strain>
    </source>
</reference>
<dbReference type="InterPro" id="IPR006357">
    <property type="entry name" value="HAD-SF_hydro_IIA"/>
</dbReference>
<evidence type="ECO:0000256" key="1">
    <source>
        <dbReference type="ARBA" id="ARBA00001946"/>
    </source>
</evidence>
<dbReference type="InterPro" id="IPR023214">
    <property type="entry name" value="HAD_sf"/>
</dbReference>
<keyword evidence="4" id="KW-0460">Magnesium</keyword>
<comment type="similarity">
    <text evidence="2">Belongs to the HAD-like hydrolase superfamily.</text>
</comment>
<dbReference type="EMBL" id="JADGKB010000240">
    <property type="protein sequence ID" value="KAJ3250609.1"/>
    <property type="molecule type" value="Genomic_DNA"/>
</dbReference>
<accession>A0AAD5UCP7</accession>
<keyword evidence="7" id="KW-1185">Reference proteome</keyword>
<keyword evidence="3" id="KW-0479">Metal-binding</keyword>
<dbReference type="Pfam" id="PF13344">
    <property type="entry name" value="Hydrolase_6"/>
    <property type="match status" value="1"/>
</dbReference>
<name>A0AAD5UCP7_9FUNG</name>
<evidence type="ECO:0000256" key="4">
    <source>
        <dbReference type="ARBA" id="ARBA00022842"/>
    </source>
</evidence>
<dbReference type="AlphaFoldDB" id="A0AAD5UCP7"/>
<dbReference type="PANTHER" id="PTHR19288:SF46">
    <property type="entry name" value="HALOACID DEHALOGENASE-LIKE HYDROLASE DOMAIN-CONTAINING PROTEIN 2"/>
    <property type="match status" value="1"/>
</dbReference>
<evidence type="ECO:0000256" key="5">
    <source>
        <dbReference type="ARBA" id="ARBA00039666"/>
    </source>
</evidence>
<dbReference type="GO" id="GO:0005737">
    <property type="term" value="C:cytoplasm"/>
    <property type="evidence" value="ECO:0007669"/>
    <property type="project" value="TreeGrafter"/>
</dbReference>
<dbReference type="GO" id="GO:0016791">
    <property type="term" value="F:phosphatase activity"/>
    <property type="evidence" value="ECO:0007669"/>
    <property type="project" value="InterPro"/>
</dbReference>
<protein>
    <recommendedName>
        <fullName evidence="5">Haloacid dehalogenase-like hydrolase domain-containing protein 2</fullName>
    </recommendedName>
</protein>
<evidence type="ECO:0000313" key="6">
    <source>
        <dbReference type="EMBL" id="KAJ3250609.1"/>
    </source>
</evidence>
<evidence type="ECO:0000256" key="2">
    <source>
        <dbReference type="ARBA" id="ARBA00007958"/>
    </source>
</evidence>
<dbReference type="SFLD" id="SFLDG01129">
    <property type="entry name" value="C1.5:_HAD__Beta-PGM__Phosphata"/>
    <property type="match status" value="1"/>
</dbReference>
<dbReference type="SFLD" id="SFLDS00003">
    <property type="entry name" value="Haloacid_Dehalogenase"/>
    <property type="match status" value="1"/>
</dbReference>
<comment type="caution">
    <text evidence="6">The sequence shown here is derived from an EMBL/GenBank/DDBJ whole genome shotgun (WGS) entry which is preliminary data.</text>
</comment>
<evidence type="ECO:0000256" key="3">
    <source>
        <dbReference type="ARBA" id="ARBA00022723"/>
    </source>
</evidence>
<organism evidence="6 7">
    <name type="scientific">Boothiomyces macroporosus</name>
    <dbReference type="NCBI Taxonomy" id="261099"/>
    <lineage>
        <taxon>Eukaryota</taxon>
        <taxon>Fungi</taxon>
        <taxon>Fungi incertae sedis</taxon>
        <taxon>Chytridiomycota</taxon>
        <taxon>Chytridiomycota incertae sedis</taxon>
        <taxon>Chytridiomycetes</taxon>
        <taxon>Rhizophydiales</taxon>
        <taxon>Terramycetaceae</taxon>
        <taxon>Boothiomyces</taxon>
    </lineage>
</organism>
<dbReference type="PANTHER" id="PTHR19288">
    <property type="entry name" value="4-NITROPHENYLPHOSPHATASE-RELATED"/>
    <property type="match status" value="1"/>
</dbReference>